<dbReference type="Proteomes" id="UP000013242">
    <property type="component" value="Unassembled WGS sequence"/>
</dbReference>
<name>M8CUP5_THETY</name>
<evidence type="ECO:0000313" key="1">
    <source>
        <dbReference type="EMBL" id="EMT38149.1"/>
    </source>
</evidence>
<dbReference type="HOGENOM" id="CLU_086602_0_0_9"/>
<sequence length="277" mass="30426">MRSTIRQLLIDGVPQVQGRVYEPHAAGATTQKPYLVLKEGVQDPESDWAAFSTVIEVWPYVNRTTFQQVDAIANAVINALHRARFSEAGEQYLGDYIGTASQDFVDDEWDAITKGLRFRIFALGWLNCLTYDPDPVVVLQSWAKATWPEVHTDPATWSPADTAPGIYWRLVRIAPAQITAAVNWVEVQLAGHVLAPSPAVRLTWVRKLTEGLAKQRRLKMSDGGPLELLKVAADSEADPMRRGQIQLTARFGVLQPTAQALVLGKAVVSGAVSGEVT</sequence>
<reference evidence="1 2" key="1">
    <citation type="journal article" date="2013" name="PLoS ONE">
        <title>Genomic Evaluation of Thermoanaerobacter spp. for the Construction of Designer Co-Cultures to Improve Lignocellulosic Biofuel Production.</title>
        <authorList>
            <person name="Verbeke T.J."/>
            <person name="Zhang X."/>
            <person name="Henrissat B."/>
            <person name="Spicer V."/>
            <person name="Rydzak T."/>
            <person name="Krokhin O.V."/>
            <person name="Fristensky B."/>
            <person name="Levin D.B."/>
            <person name="Sparling R."/>
        </authorList>
    </citation>
    <scope>NUCLEOTIDE SEQUENCE [LARGE SCALE GENOMIC DNA]</scope>
    <source>
        <strain evidence="1 2">WC1</strain>
    </source>
</reference>
<accession>M8CUP5</accession>
<evidence type="ECO:0000313" key="2">
    <source>
        <dbReference type="Proteomes" id="UP000013242"/>
    </source>
</evidence>
<protein>
    <submittedName>
        <fullName evidence="1">Uncharacterized protein</fullName>
    </submittedName>
</protein>
<comment type="caution">
    <text evidence="1">The sequence shown here is derived from an EMBL/GenBank/DDBJ whole genome shotgun (WGS) entry which is preliminary data.</text>
</comment>
<dbReference type="PATRIC" id="fig|1198630.3.peg.2368"/>
<keyword evidence="2" id="KW-1185">Reference proteome</keyword>
<gene>
    <name evidence="1" type="ORF">TthWC1_2369</name>
</gene>
<dbReference type="EMBL" id="AMYG01000057">
    <property type="protein sequence ID" value="EMT38149.1"/>
    <property type="molecule type" value="Genomic_DNA"/>
</dbReference>
<organism evidence="1 2">
    <name type="scientific">Thermoanaerobacter thermohydrosulfuricus WC1</name>
    <dbReference type="NCBI Taxonomy" id="1198630"/>
    <lineage>
        <taxon>Bacteria</taxon>
        <taxon>Bacillati</taxon>
        <taxon>Bacillota</taxon>
        <taxon>Clostridia</taxon>
        <taxon>Thermoanaerobacterales</taxon>
        <taxon>Thermoanaerobacteraceae</taxon>
        <taxon>Thermoanaerobacter</taxon>
    </lineage>
</organism>
<dbReference type="RefSeq" id="WP_004404236.1">
    <property type="nucleotide sequence ID" value="NZ_KB731305.1"/>
</dbReference>
<dbReference type="AlphaFoldDB" id="M8CUP5"/>
<proteinExistence type="predicted"/>